<dbReference type="EMBL" id="LAZR01026308">
    <property type="protein sequence ID" value="KKL69139.1"/>
    <property type="molecule type" value="Genomic_DNA"/>
</dbReference>
<gene>
    <name evidence="1" type="ORF">LCGC14_2117920</name>
</gene>
<reference evidence="1" key="1">
    <citation type="journal article" date="2015" name="Nature">
        <title>Complex archaea that bridge the gap between prokaryotes and eukaryotes.</title>
        <authorList>
            <person name="Spang A."/>
            <person name="Saw J.H."/>
            <person name="Jorgensen S.L."/>
            <person name="Zaremba-Niedzwiedzka K."/>
            <person name="Martijn J."/>
            <person name="Lind A.E."/>
            <person name="van Eijk R."/>
            <person name="Schleper C."/>
            <person name="Guy L."/>
            <person name="Ettema T.J."/>
        </authorList>
    </citation>
    <scope>NUCLEOTIDE SEQUENCE</scope>
</reference>
<dbReference type="SUPFAM" id="SSF46565">
    <property type="entry name" value="Chaperone J-domain"/>
    <property type="match status" value="1"/>
</dbReference>
<comment type="caution">
    <text evidence="1">The sequence shown here is derived from an EMBL/GenBank/DDBJ whole genome shotgun (WGS) entry which is preliminary data.</text>
</comment>
<accession>A0A0F9E548</accession>
<organism evidence="1">
    <name type="scientific">marine sediment metagenome</name>
    <dbReference type="NCBI Taxonomy" id="412755"/>
    <lineage>
        <taxon>unclassified sequences</taxon>
        <taxon>metagenomes</taxon>
        <taxon>ecological metagenomes</taxon>
    </lineage>
</organism>
<dbReference type="AlphaFoldDB" id="A0A0F9E548"/>
<dbReference type="InterPro" id="IPR036869">
    <property type="entry name" value="J_dom_sf"/>
</dbReference>
<sequence length="121" mass="14211">MAIIKTNRIPQKRRHTFKVGYYFEFDESDLEKGLVHFKKVVRQIYRKWAIRLHPDKRKTGCPGNHIINGAGFIRLSKDYNYLMGLKTIPMTYGNFNTIMEVTKGYKTTEDYPEVDFGRCPG</sequence>
<name>A0A0F9E548_9ZZZZ</name>
<proteinExistence type="predicted"/>
<evidence type="ECO:0000313" key="1">
    <source>
        <dbReference type="EMBL" id="KKL69139.1"/>
    </source>
</evidence>
<evidence type="ECO:0008006" key="2">
    <source>
        <dbReference type="Google" id="ProtNLM"/>
    </source>
</evidence>
<protein>
    <recommendedName>
        <fullName evidence="2">J domain-containing protein</fullName>
    </recommendedName>
</protein>